<evidence type="ECO:0000256" key="1">
    <source>
        <dbReference type="SAM" id="Phobius"/>
    </source>
</evidence>
<name>A0A7Y6Q7L7_9HYPH</name>
<protein>
    <submittedName>
        <fullName evidence="2">DUF2809 domain-containing protein</fullName>
    </submittedName>
</protein>
<dbReference type="RefSeq" id="WP_176354015.1">
    <property type="nucleotide sequence ID" value="NZ_JABWDU010000003.1"/>
</dbReference>
<feature type="transmembrane region" description="Helical" evidence="1">
    <location>
        <begin position="60"/>
        <end position="81"/>
    </location>
</feature>
<keyword evidence="1" id="KW-1133">Transmembrane helix</keyword>
<dbReference type="InterPro" id="IPR021257">
    <property type="entry name" value="DUF2809"/>
</dbReference>
<reference evidence="2 3" key="1">
    <citation type="submission" date="2020-06" db="EMBL/GenBank/DDBJ databases">
        <authorList>
            <person name="Grouzdev D.S."/>
        </authorList>
    </citation>
    <scope>NUCLEOTIDE SEQUENCE [LARGE SCALE GENOMIC DNA]</scope>
    <source>
        <strain evidence="2 3">HO-A22</strain>
    </source>
</reference>
<dbReference type="Proteomes" id="UP000520198">
    <property type="component" value="Unassembled WGS sequence"/>
</dbReference>
<dbReference type="AlphaFoldDB" id="A0A7Y6Q7L7"/>
<dbReference type="EMBL" id="JABWDU010000003">
    <property type="protein sequence ID" value="NVD40558.1"/>
    <property type="molecule type" value="Genomic_DNA"/>
</dbReference>
<sequence length="134" mass="14907">MQLHFDRTTFVFSILLLVILVLLATRGAGWGWVRGFSGDVLAVIWVYCTLGSIVKARPQLLASVAFLLGVTIEFAQYLAAMLDIRIANPIMRIVIGATPDWWDMLAYGLGAVIVLGLATLKRFRQRRSITDVKL</sequence>
<evidence type="ECO:0000313" key="2">
    <source>
        <dbReference type="EMBL" id="NVD40558.1"/>
    </source>
</evidence>
<keyword evidence="1" id="KW-0472">Membrane</keyword>
<gene>
    <name evidence="2" type="ORF">HT585_16945</name>
</gene>
<organism evidence="2 3">
    <name type="scientific">Ensifer oleiphilus</name>
    <dbReference type="NCBI Taxonomy" id="2742698"/>
    <lineage>
        <taxon>Bacteria</taxon>
        <taxon>Pseudomonadati</taxon>
        <taxon>Pseudomonadota</taxon>
        <taxon>Alphaproteobacteria</taxon>
        <taxon>Hyphomicrobiales</taxon>
        <taxon>Rhizobiaceae</taxon>
        <taxon>Sinorhizobium/Ensifer group</taxon>
        <taxon>Ensifer</taxon>
    </lineage>
</organism>
<dbReference type="Pfam" id="PF10990">
    <property type="entry name" value="DUF2809"/>
    <property type="match status" value="1"/>
</dbReference>
<keyword evidence="1" id="KW-0812">Transmembrane</keyword>
<feature type="transmembrane region" description="Helical" evidence="1">
    <location>
        <begin position="7"/>
        <end position="25"/>
    </location>
</feature>
<comment type="caution">
    <text evidence="2">The sequence shown here is derived from an EMBL/GenBank/DDBJ whole genome shotgun (WGS) entry which is preliminary data.</text>
</comment>
<accession>A0A7Y6Q7L7</accession>
<keyword evidence="3" id="KW-1185">Reference proteome</keyword>
<feature type="transmembrane region" description="Helical" evidence="1">
    <location>
        <begin position="31"/>
        <end position="48"/>
    </location>
</feature>
<proteinExistence type="predicted"/>
<feature type="transmembrane region" description="Helical" evidence="1">
    <location>
        <begin position="101"/>
        <end position="120"/>
    </location>
</feature>
<evidence type="ECO:0000313" key="3">
    <source>
        <dbReference type="Proteomes" id="UP000520198"/>
    </source>
</evidence>